<name>A0A5J5DF20_9PERO</name>
<evidence type="ECO:0000313" key="6">
    <source>
        <dbReference type="EMBL" id="KAA8591893.1"/>
    </source>
</evidence>
<evidence type="ECO:0000256" key="1">
    <source>
        <dbReference type="ARBA" id="ARBA00004127"/>
    </source>
</evidence>
<comment type="subcellular location">
    <subcellularLocation>
        <location evidence="1">Endomembrane system</location>
        <topology evidence="1">Multi-pass membrane protein</topology>
    </subcellularLocation>
</comment>
<sequence>MAGAAVPGSVSTGVRAMFLMLTPNESSFQTVEDVPQYVQQATPVFIGLMVLELVVGVLKTGAPVVTLSDGVTSISAGMISRLPLWVFRQLIVGSYLKKTKQE</sequence>
<dbReference type="GO" id="GO:0005783">
    <property type="term" value="C:endoplasmic reticulum"/>
    <property type="evidence" value="ECO:0007669"/>
    <property type="project" value="TreeGrafter"/>
</dbReference>
<protein>
    <submittedName>
        <fullName evidence="6">Uncharacterized protein</fullName>
    </submittedName>
</protein>
<gene>
    <name evidence="6" type="ORF">FQN60_017267</name>
</gene>
<keyword evidence="5" id="KW-0472">Membrane</keyword>
<keyword evidence="3" id="KW-1133">Transmembrane helix</keyword>
<keyword evidence="7" id="KW-1185">Reference proteome</keyword>
<comment type="caution">
    <text evidence="6">The sequence shown here is derived from an EMBL/GenBank/DDBJ whole genome shotgun (WGS) entry which is preliminary data.</text>
</comment>
<proteinExistence type="predicted"/>
<reference evidence="6 7" key="1">
    <citation type="submission" date="2019-08" db="EMBL/GenBank/DDBJ databases">
        <title>A chromosome-level genome assembly, high-density linkage maps, and genome scans reveal the genomic architecture of hybrid incompatibilities underlying speciation via character displacement in darters (Percidae: Etheostominae).</title>
        <authorList>
            <person name="Moran R.L."/>
            <person name="Catchen J.M."/>
            <person name="Fuller R.C."/>
        </authorList>
    </citation>
    <scope>NUCLEOTIDE SEQUENCE [LARGE SCALE GENOMIC DNA]</scope>
    <source>
        <strain evidence="6">EspeVRDwgs_2016</strain>
        <tissue evidence="6">Muscle</tissue>
    </source>
</reference>
<dbReference type="EMBL" id="VOFY01000006">
    <property type="protein sequence ID" value="KAA8591893.1"/>
    <property type="molecule type" value="Genomic_DNA"/>
</dbReference>
<evidence type="ECO:0000256" key="2">
    <source>
        <dbReference type="ARBA" id="ARBA00022692"/>
    </source>
</evidence>
<dbReference type="GO" id="GO:0016020">
    <property type="term" value="C:membrane"/>
    <property type="evidence" value="ECO:0007669"/>
    <property type="project" value="GOC"/>
</dbReference>
<dbReference type="AlphaFoldDB" id="A0A5J5DF20"/>
<accession>A0A5J5DF20</accession>
<evidence type="ECO:0000256" key="4">
    <source>
        <dbReference type="ARBA" id="ARBA00023002"/>
    </source>
</evidence>
<keyword evidence="4" id="KW-0560">Oxidoreductase</keyword>
<dbReference type="GO" id="GO:0050479">
    <property type="term" value="F:glyceryl-ether monooxygenase activity"/>
    <property type="evidence" value="ECO:0007669"/>
    <property type="project" value="TreeGrafter"/>
</dbReference>
<evidence type="ECO:0000256" key="3">
    <source>
        <dbReference type="ARBA" id="ARBA00022989"/>
    </source>
</evidence>
<dbReference type="Proteomes" id="UP000327493">
    <property type="component" value="Chromosome 6"/>
</dbReference>
<dbReference type="GO" id="GO:0006643">
    <property type="term" value="P:membrane lipid metabolic process"/>
    <property type="evidence" value="ECO:0007669"/>
    <property type="project" value="TreeGrafter"/>
</dbReference>
<dbReference type="PANTHER" id="PTHR21624:SF1">
    <property type="entry name" value="ALKYLGLYCEROL MONOOXYGENASE"/>
    <property type="match status" value="1"/>
</dbReference>
<dbReference type="InterPro" id="IPR051689">
    <property type="entry name" value="Sterol_desaturase/TMEM195"/>
</dbReference>
<evidence type="ECO:0000313" key="7">
    <source>
        <dbReference type="Proteomes" id="UP000327493"/>
    </source>
</evidence>
<organism evidence="6 7">
    <name type="scientific">Etheostoma spectabile</name>
    <name type="common">orangethroat darter</name>
    <dbReference type="NCBI Taxonomy" id="54343"/>
    <lineage>
        <taxon>Eukaryota</taxon>
        <taxon>Metazoa</taxon>
        <taxon>Chordata</taxon>
        <taxon>Craniata</taxon>
        <taxon>Vertebrata</taxon>
        <taxon>Euteleostomi</taxon>
        <taxon>Actinopterygii</taxon>
        <taxon>Neopterygii</taxon>
        <taxon>Teleostei</taxon>
        <taxon>Neoteleostei</taxon>
        <taxon>Acanthomorphata</taxon>
        <taxon>Eupercaria</taxon>
        <taxon>Perciformes</taxon>
        <taxon>Percoidei</taxon>
        <taxon>Percidae</taxon>
        <taxon>Etheostomatinae</taxon>
        <taxon>Etheostoma</taxon>
    </lineage>
</organism>
<dbReference type="PANTHER" id="PTHR21624">
    <property type="entry name" value="STEROL DESATURASE-RELATED PROTEIN"/>
    <property type="match status" value="1"/>
</dbReference>
<evidence type="ECO:0000256" key="5">
    <source>
        <dbReference type="ARBA" id="ARBA00023136"/>
    </source>
</evidence>
<keyword evidence="2" id="KW-0812">Transmembrane</keyword>